<name>A0A0B7KR16_BIOOC</name>
<dbReference type="AlphaFoldDB" id="A0A0B7KR16"/>
<sequence>MEKYARRSRSFGGCVTCRIRRMKCDETKPSCSVCIAHHLSCGGYEKRIFFDFENDDAASGAARFRRPLLTEEERESMSKEIVSSVRPSLALLNIYQIDEECENASNSRDIQISRGPFGVFGLTKQTETSPVSEELGTPSPTTLQQNITIPFEDHGAEADSHDDIMASLPERSLSTKPTQPTVSYMTGRDSPSQRPRTPSYLNNMEDWWLMNSFDDMNGWSDGMLQPDSYRIQELPEDISLAEIDTSPLPDATQHSPSSSALSVSHVLNPPLSPPQSLSIPAAIDITVPYDAVFLLKHYSTTVLQSLTPFRHSKTPWHVLFLPHAKSCLAALTLGESLDDASLCAFYGTLALSANSLAVISNSQEWYEQFRQYKQRALYHVRLMLKTAYDIPKKSKYKSLLLALLTMVQISSVSRASDQKEYYFLEAEKLIRVKGLNRRKSRKVRLLHHCYTFERLQHETTYPGTTQSPYRSLVRNAIETSGASVYSRDSLSFRPSEWANLDEAMTKVKDADVGENDLHLQTPGIWVATLYPEIFGVQEVYVLLLSLIICLGRAKNDVNSSDNLGLREFMRRAKSIEKRIHQLKKLPDVLMAEYDQRASQPLLEILCNATQQAIVIYLYRTLYDVDSSMLQSEVASIRDCLARYEDIDDGQGYGSIAITGAASGMGLATAQLLASRGALISLADLNEGGLKEAQATLASSDKHISVSVDVRDSQSVNSWIEQTVKKFGRLDGAVNMAGVIVPTTPVKDMKDSDWDFMFSVNTRGVFNCIRAQLNAMTDGASIVSAASVFGQFGAPGNSAYCASKAAVIGLTRTAAKENQKIRINCVSPGSVNTPMSRGEDPEHVKKGLQVTAQKRRAEPSEIATVIAFLLSDEASFVTGAVYNVDGGWVC</sequence>
<accession>A0A0B7KR16</accession>
<dbReference type="GO" id="GO:0008270">
    <property type="term" value="F:zinc ion binding"/>
    <property type="evidence" value="ECO:0007669"/>
    <property type="project" value="InterPro"/>
</dbReference>
<feature type="domain" description="Zn(2)-C6 fungal-type" evidence="6">
    <location>
        <begin position="13"/>
        <end position="41"/>
    </location>
</feature>
<dbReference type="PANTHER" id="PTHR24321">
    <property type="entry name" value="DEHYDROGENASES, SHORT CHAIN"/>
    <property type="match status" value="1"/>
</dbReference>
<dbReference type="InterPro" id="IPR020904">
    <property type="entry name" value="Sc_DH/Rdtase_CS"/>
</dbReference>
<dbReference type="GO" id="GO:0000981">
    <property type="term" value="F:DNA-binding transcription factor activity, RNA polymerase II-specific"/>
    <property type="evidence" value="ECO:0007669"/>
    <property type="project" value="InterPro"/>
</dbReference>
<organism evidence="7">
    <name type="scientific">Bionectria ochroleuca</name>
    <name type="common">Gliocladium roseum</name>
    <dbReference type="NCBI Taxonomy" id="29856"/>
    <lineage>
        <taxon>Eukaryota</taxon>
        <taxon>Fungi</taxon>
        <taxon>Dikarya</taxon>
        <taxon>Ascomycota</taxon>
        <taxon>Pezizomycotina</taxon>
        <taxon>Sordariomycetes</taxon>
        <taxon>Hypocreomycetidae</taxon>
        <taxon>Hypocreales</taxon>
        <taxon>Bionectriaceae</taxon>
        <taxon>Clonostachys</taxon>
    </lineage>
</organism>
<evidence type="ECO:0000259" key="6">
    <source>
        <dbReference type="PROSITE" id="PS50048"/>
    </source>
</evidence>
<dbReference type="Pfam" id="PF13561">
    <property type="entry name" value="adh_short_C2"/>
    <property type="match status" value="1"/>
</dbReference>
<dbReference type="CDD" id="cd00067">
    <property type="entry name" value="GAL4"/>
    <property type="match status" value="1"/>
</dbReference>
<dbReference type="PRINTS" id="PR00081">
    <property type="entry name" value="GDHRDH"/>
</dbReference>
<protein>
    <recommendedName>
        <fullName evidence="6">Zn(2)-C6 fungal-type domain-containing protein</fullName>
    </recommendedName>
</protein>
<keyword evidence="3" id="KW-0560">Oxidoreductase</keyword>
<gene>
    <name evidence="7" type="ORF">BN869_000013314_1</name>
</gene>
<keyword evidence="2" id="KW-0521">NADP</keyword>
<dbReference type="FunFam" id="3.40.50.720:FF:000084">
    <property type="entry name" value="Short-chain dehydrogenase reductase"/>
    <property type="match status" value="1"/>
</dbReference>
<evidence type="ECO:0000256" key="2">
    <source>
        <dbReference type="ARBA" id="ARBA00022857"/>
    </source>
</evidence>
<dbReference type="Gene3D" id="4.10.240.10">
    <property type="entry name" value="Zn(2)-C6 fungal-type DNA-binding domain"/>
    <property type="match status" value="1"/>
</dbReference>
<dbReference type="PRINTS" id="PR00080">
    <property type="entry name" value="SDRFAMILY"/>
</dbReference>
<dbReference type="PROSITE" id="PS00061">
    <property type="entry name" value="ADH_SHORT"/>
    <property type="match status" value="1"/>
</dbReference>
<dbReference type="PROSITE" id="PS50048">
    <property type="entry name" value="ZN2_CY6_FUNGAL_2"/>
    <property type="match status" value="1"/>
</dbReference>
<comment type="similarity">
    <text evidence="1">Belongs to the short-chain dehydrogenases/reductases (SDR) family.</text>
</comment>
<dbReference type="InterPro" id="IPR036864">
    <property type="entry name" value="Zn2-C6_fun-type_DNA-bd_sf"/>
</dbReference>
<dbReference type="InterPro" id="IPR021858">
    <property type="entry name" value="Fun_TF"/>
</dbReference>
<dbReference type="EMBL" id="CDPU01000093">
    <property type="protein sequence ID" value="CEO57256.1"/>
    <property type="molecule type" value="Genomic_DNA"/>
</dbReference>
<dbReference type="PANTHER" id="PTHR24321:SF8">
    <property type="entry name" value="ESTRADIOL 17-BETA-DEHYDROGENASE 8-RELATED"/>
    <property type="match status" value="1"/>
</dbReference>
<dbReference type="Gene3D" id="3.40.50.720">
    <property type="entry name" value="NAD(P)-binding Rossmann-like Domain"/>
    <property type="match status" value="1"/>
</dbReference>
<dbReference type="InterPro" id="IPR036291">
    <property type="entry name" value="NAD(P)-bd_dom_sf"/>
</dbReference>
<evidence type="ECO:0000256" key="1">
    <source>
        <dbReference type="ARBA" id="ARBA00006484"/>
    </source>
</evidence>
<proteinExistence type="inferred from homology"/>
<evidence type="ECO:0000256" key="3">
    <source>
        <dbReference type="ARBA" id="ARBA00023002"/>
    </source>
</evidence>
<dbReference type="InterPro" id="IPR002347">
    <property type="entry name" value="SDR_fam"/>
</dbReference>
<reference evidence="7" key="1">
    <citation type="submission" date="2015-01" db="EMBL/GenBank/DDBJ databases">
        <authorList>
            <person name="Durling Mikael"/>
        </authorList>
    </citation>
    <scope>NUCLEOTIDE SEQUENCE</scope>
</reference>
<evidence type="ECO:0000256" key="5">
    <source>
        <dbReference type="SAM" id="MobiDB-lite"/>
    </source>
</evidence>
<keyword evidence="4" id="KW-0539">Nucleus</keyword>
<dbReference type="SUPFAM" id="SSF57701">
    <property type="entry name" value="Zn2/Cys6 DNA-binding domain"/>
    <property type="match status" value="1"/>
</dbReference>
<dbReference type="SUPFAM" id="SSF51735">
    <property type="entry name" value="NAD(P)-binding Rossmann-fold domains"/>
    <property type="match status" value="1"/>
</dbReference>
<dbReference type="GO" id="GO:0016491">
    <property type="term" value="F:oxidoreductase activity"/>
    <property type="evidence" value="ECO:0007669"/>
    <property type="project" value="UniProtKB-KW"/>
</dbReference>
<evidence type="ECO:0000256" key="4">
    <source>
        <dbReference type="ARBA" id="ARBA00023242"/>
    </source>
</evidence>
<dbReference type="SMART" id="SM00066">
    <property type="entry name" value="GAL4"/>
    <property type="match status" value="1"/>
</dbReference>
<dbReference type="Pfam" id="PF00172">
    <property type="entry name" value="Zn_clus"/>
    <property type="match status" value="1"/>
</dbReference>
<dbReference type="Pfam" id="PF11951">
    <property type="entry name" value="Fungal_trans_2"/>
    <property type="match status" value="1"/>
</dbReference>
<dbReference type="PROSITE" id="PS00463">
    <property type="entry name" value="ZN2_CY6_FUNGAL_1"/>
    <property type="match status" value="1"/>
</dbReference>
<dbReference type="InterPro" id="IPR001138">
    <property type="entry name" value="Zn2Cys6_DnaBD"/>
</dbReference>
<feature type="region of interest" description="Disordered" evidence="5">
    <location>
        <begin position="172"/>
        <end position="197"/>
    </location>
</feature>
<evidence type="ECO:0000313" key="7">
    <source>
        <dbReference type="EMBL" id="CEO57256.1"/>
    </source>
</evidence>
<dbReference type="CDD" id="cd05233">
    <property type="entry name" value="SDR_c"/>
    <property type="match status" value="1"/>
</dbReference>